<dbReference type="AlphaFoldDB" id="A0A2S0HZ63"/>
<name>A0A2S0HZ63_9FLAO</name>
<accession>A0A2S0HZ63</accession>
<protein>
    <submittedName>
        <fullName evidence="2">Uncharacterized protein</fullName>
    </submittedName>
</protein>
<dbReference type="EMBL" id="CP027062">
    <property type="protein sequence ID" value="AVI51896.1"/>
    <property type="molecule type" value="Genomic_DNA"/>
</dbReference>
<evidence type="ECO:0000313" key="3">
    <source>
        <dbReference type="Proteomes" id="UP000238442"/>
    </source>
</evidence>
<gene>
    <name evidence="2" type="ORF">C5O00_12335</name>
</gene>
<organism evidence="2 3">
    <name type="scientific">Pukyongia salina</name>
    <dbReference type="NCBI Taxonomy" id="2094025"/>
    <lineage>
        <taxon>Bacteria</taxon>
        <taxon>Pseudomonadati</taxon>
        <taxon>Bacteroidota</taxon>
        <taxon>Flavobacteriia</taxon>
        <taxon>Flavobacteriales</taxon>
        <taxon>Flavobacteriaceae</taxon>
        <taxon>Pukyongia</taxon>
    </lineage>
</organism>
<reference evidence="2 3" key="1">
    <citation type="submission" date="2018-02" db="EMBL/GenBank/DDBJ databases">
        <title>Genomic analysis of the strain RR4-38 isolated from a seawater recirculating aquaculture system.</title>
        <authorList>
            <person name="Kim Y.-S."/>
            <person name="Jang Y.H."/>
            <person name="Kim K.-H."/>
        </authorList>
    </citation>
    <scope>NUCLEOTIDE SEQUENCE [LARGE SCALE GENOMIC DNA]</scope>
    <source>
        <strain evidence="2 3">RR4-38</strain>
    </source>
</reference>
<feature type="signal peptide" evidence="1">
    <location>
        <begin position="1"/>
        <end position="19"/>
    </location>
</feature>
<dbReference type="OrthoDB" id="1372254at2"/>
<keyword evidence="3" id="KW-1185">Reference proteome</keyword>
<proteinExistence type="predicted"/>
<feature type="chain" id="PRO_5015615469" evidence="1">
    <location>
        <begin position="20"/>
        <end position="189"/>
    </location>
</feature>
<evidence type="ECO:0000313" key="2">
    <source>
        <dbReference type="EMBL" id="AVI51896.1"/>
    </source>
</evidence>
<keyword evidence="1" id="KW-0732">Signal</keyword>
<dbReference type="Proteomes" id="UP000238442">
    <property type="component" value="Chromosome"/>
</dbReference>
<dbReference type="RefSeq" id="WP_105217136.1">
    <property type="nucleotide sequence ID" value="NZ_CP027062.1"/>
</dbReference>
<sequence length="189" mass="21695">MKNLCTILLALSFTTLSFAQDKCSYKINVDTEEENFKLTTEQLVEYELSRTQSVFIYFSLMREGDLSSLVMQISLNALEMPPIMCFDKRSRITFLLEDGSYVSLPYLDEVNCGRQTDHENQLDNSTSEAAFFMNEESMAKLMGSALKSMRITSMNTNFDIEFKRVLSNPAIEVPIYPQEYFINNLGCIE</sequence>
<evidence type="ECO:0000256" key="1">
    <source>
        <dbReference type="SAM" id="SignalP"/>
    </source>
</evidence>
<dbReference type="KEGG" id="aue:C5O00_12335"/>